<dbReference type="RefSeq" id="WP_108855207.1">
    <property type="nucleotide sequence ID" value="NZ_OMOI01000001.1"/>
</dbReference>
<keyword evidence="2" id="KW-1185">Reference proteome</keyword>
<dbReference type="Proteomes" id="UP000244911">
    <property type="component" value="Unassembled WGS sequence"/>
</dbReference>
<protein>
    <submittedName>
        <fullName evidence="1">Uncharacterized protein</fullName>
    </submittedName>
</protein>
<dbReference type="EMBL" id="OMOI01000001">
    <property type="protein sequence ID" value="SPF75068.1"/>
    <property type="molecule type" value="Genomic_DNA"/>
</dbReference>
<proteinExistence type="predicted"/>
<dbReference type="PANTHER" id="PTHR30087:SF1">
    <property type="entry name" value="HYPOTHETICAL CYTOSOLIC PROTEIN"/>
    <property type="match status" value="1"/>
</dbReference>
<reference evidence="1 2" key="1">
    <citation type="submission" date="2018-03" db="EMBL/GenBank/DDBJ databases">
        <authorList>
            <person name="Keele B.F."/>
        </authorList>
    </citation>
    <scope>NUCLEOTIDE SEQUENCE [LARGE SCALE GENOMIC DNA]</scope>
    <source>
        <strain evidence="1 2">CECT 8811</strain>
    </source>
</reference>
<evidence type="ECO:0000313" key="1">
    <source>
        <dbReference type="EMBL" id="SPF75068.1"/>
    </source>
</evidence>
<sequence length="161" mass="16739">MTAILVSACLLGQKVRYDGAAKTLDDDRLNRWANKGWLHPICPELLGGLPVPRLPAEIAPGHDGTSVLSGQGRILDLHGGDVTDAFLQGAKIAVATAQEHGCKYALLTEASPSCGTDVIYSGHHDGVRRAGMGVVTAALTQAGVQVFSSEQIGMLAALIDA</sequence>
<dbReference type="Pfam" id="PF04463">
    <property type="entry name" value="2-thiour_desulf"/>
    <property type="match status" value="1"/>
</dbReference>
<evidence type="ECO:0000313" key="2">
    <source>
        <dbReference type="Proteomes" id="UP000244911"/>
    </source>
</evidence>
<accession>A0A2R8AGD5</accession>
<name>A0A2R8AGD5_9RHOB</name>
<dbReference type="AlphaFoldDB" id="A0A2R8AGD5"/>
<dbReference type="PANTHER" id="PTHR30087">
    <property type="entry name" value="INNER MEMBRANE PROTEIN"/>
    <property type="match status" value="1"/>
</dbReference>
<dbReference type="InterPro" id="IPR007553">
    <property type="entry name" value="2-thiour_desulf"/>
</dbReference>
<dbReference type="OrthoDB" id="495783at2"/>
<gene>
    <name evidence="1" type="ORF">ALP8811_00052</name>
</gene>
<organism evidence="1 2">
    <name type="scientific">Aliiroseovarius pelagivivens</name>
    <dbReference type="NCBI Taxonomy" id="1639690"/>
    <lineage>
        <taxon>Bacteria</taxon>
        <taxon>Pseudomonadati</taxon>
        <taxon>Pseudomonadota</taxon>
        <taxon>Alphaproteobacteria</taxon>
        <taxon>Rhodobacterales</taxon>
        <taxon>Paracoccaceae</taxon>
        <taxon>Aliiroseovarius</taxon>
    </lineage>
</organism>